<protein>
    <submittedName>
        <fullName evidence="1">Uncharacterized protein</fullName>
    </submittedName>
</protein>
<dbReference type="RefSeq" id="WP_191985945.1">
    <property type="nucleotide sequence ID" value="NZ_JBHSSL010000041.1"/>
</dbReference>
<name>A0ABW1RGX8_9LACO</name>
<evidence type="ECO:0000313" key="2">
    <source>
        <dbReference type="Proteomes" id="UP001596289"/>
    </source>
</evidence>
<evidence type="ECO:0000313" key="1">
    <source>
        <dbReference type="EMBL" id="MFC6170379.1"/>
    </source>
</evidence>
<comment type="caution">
    <text evidence="1">The sequence shown here is derived from an EMBL/GenBank/DDBJ whole genome shotgun (WGS) entry which is preliminary data.</text>
</comment>
<sequence length="163" mass="18677">MAQKTHRKRIYAFYRGEEYICDGTAEELAQKAGLDLATIKNYATSQHRKWLKTHGSDESISIEPIGWTERKKKAAKEQKNNLVDIRETELQKYIMNVLLPNSMDGYTGPGQIAADEIKIIESAEVFPHELIYLSPLATTIVNNEQEFRDMVTRGFEWLAANKN</sequence>
<reference evidence="2" key="1">
    <citation type="journal article" date="2019" name="Int. J. Syst. Evol. Microbiol.">
        <title>The Global Catalogue of Microorganisms (GCM) 10K type strain sequencing project: providing services to taxonomists for standard genome sequencing and annotation.</title>
        <authorList>
            <consortium name="The Broad Institute Genomics Platform"/>
            <consortium name="The Broad Institute Genome Sequencing Center for Infectious Disease"/>
            <person name="Wu L."/>
            <person name="Ma J."/>
        </authorList>
    </citation>
    <scope>NUCLEOTIDE SEQUENCE [LARGE SCALE GENOMIC DNA]</scope>
    <source>
        <strain evidence="2">CCM 8904</strain>
    </source>
</reference>
<accession>A0ABW1RGX8</accession>
<dbReference type="EMBL" id="JBHSSL010000041">
    <property type="protein sequence ID" value="MFC6170379.1"/>
    <property type="molecule type" value="Genomic_DNA"/>
</dbReference>
<proteinExistence type="predicted"/>
<keyword evidence="2" id="KW-1185">Reference proteome</keyword>
<dbReference type="Proteomes" id="UP001596289">
    <property type="component" value="Unassembled WGS sequence"/>
</dbReference>
<gene>
    <name evidence="1" type="ORF">ACFQGP_07305</name>
</gene>
<organism evidence="1 2">
    <name type="scientific">Loigolactobacillus jiayinensis</name>
    <dbReference type="NCBI Taxonomy" id="2486016"/>
    <lineage>
        <taxon>Bacteria</taxon>
        <taxon>Bacillati</taxon>
        <taxon>Bacillota</taxon>
        <taxon>Bacilli</taxon>
        <taxon>Lactobacillales</taxon>
        <taxon>Lactobacillaceae</taxon>
        <taxon>Loigolactobacillus</taxon>
    </lineage>
</organism>